<dbReference type="Proteomes" id="UP001174909">
    <property type="component" value="Unassembled WGS sequence"/>
</dbReference>
<name>A0AA35U2F1_GEOBA</name>
<gene>
    <name evidence="2" type="ORF">GBAR_LOCUS31519</name>
</gene>
<accession>A0AA35U2F1</accession>
<evidence type="ECO:0000313" key="2">
    <source>
        <dbReference type="EMBL" id="CAI8057916.1"/>
    </source>
</evidence>
<dbReference type="InterPro" id="IPR011545">
    <property type="entry name" value="DEAD/DEAH_box_helicase_dom"/>
</dbReference>
<dbReference type="Gene3D" id="3.40.50.300">
    <property type="entry name" value="P-loop containing nucleotide triphosphate hydrolases"/>
    <property type="match status" value="1"/>
</dbReference>
<comment type="caution">
    <text evidence="2">The sequence shown here is derived from an EMBL/GenBank/DDBJ whole genome shotgun (WGS) entry which is preliminary data.</text>
</comment>
<evidence type="ECO:0000313" key="3">
    <source>
        <dbReference type="Proteomes" id="UP001174909"/>
    </source>
</evidence>
<evidence type="ECO:0000259" key="1">
    <source>
        <dbReference type="Pfam" id="PF00270"/>
    </source>
</evidence>
<reference evidence="2" key="1">
    <citation type="submission" date="2023-03" db="EMBL/GenBank/DDBJ databases">
        <authorList>
            <person name="Steffen K."/>
            <person name="Cardenas P."/>
        </authorList>
    </citation>
    <scope>NUCLEOTIDE SEQUENCE</scope>
</reference>
<dbReference type="CDD" id="cd17930">
    <property type="entry name" value="DEXHc_cas3"/>
    <property type="match status" value="1"/>
</dbReference>
<organism evidence="2 3">
    <name type="scientific">Geodia barretti</name>
    <name type="common">Barrett's horny sponge</name>
    <dbReference type="NCBI Taxonomy" id="519541"/>
    <lineage>
        <taxon>Eukaryota</taxon>
        <taxon>Metazoa</taxon>
        <taxon>Porifera</taxon>
        <taxon>Demospongiae</taxon>
        <taxon>Heteroscleromorpha</taxon>
        <taxon>Tetractinellida</taxon>
        <taxon>Astrophorina</taxon>
        <taxon>Geodiidae</taxon>
        <taxon>Geodia</taxon>
    </lineage>
</organism>
<dbReference type="SUPFAM" id="SSF52540">
    <property type="entry name" value="P-loop containing nucleoside triphosphate hydrolases"/>
    <property type="match status" value="1"/>
</dbReference>
<feature type="domain" description="DEAD/DEAH-box helicase" evidence="1">
    <location>
        <begin position="12"/>
        <end position="189"/>
    </location>
</feature>
<keyword evidence="2" id="KW-0378">Hydrolase</keyword>
<protein>
    <submittedName>
        <fullName evidence="2">CRISPR-associated endonuclease/helicase Cas3</fullName>
    </submittedName>
</protein>
<keyword evidence="2" id="KW-0540">Nuclease</keyword>
<dbReference type="EMBL" id="CASHTH010004481">
    <property type="protein sequence ID" value="CAI8057916.1"/>
    <property type="molecule type" value="Genomic_DNA"/>
</dbReference>
<keyword evidence="3" id="KW-1185">Reference proteome</keyword>
<dbReference type="Pfam" id="PF00270">
    <property type="entry name" value="DEAD"/>
    <property type="match status" value="1"/>
</dbReference>
<dbReference type="GO" id="GO:0005524">
    <property type="term" value="F:ATP binding"/>
    <property type="evidence" value="ECO:0007669"/>
    <property type="project" value="InterPro"/>
</dbReference>
<dbReference type="GO" id="GO:0003676">
    <property type="term" value="F:nucleic acid binding"/>
    <property type="evidence" value="ECO:0007669"/>
    <property type="project" value="InterPro"/>
</dbReference>
<dbReference type="GO" id="GO:0004519">
    <property type="term" value="F:endonuclease activity"/>
    <property type="evidence" value="ECO:0007669"/>
    <property type="project" value="UniProtKB-KW"/>
</dbReference>
<proteinExistence type="predicted"/>
<sequence length="230" mass="25168">MRPGRSLVPSTSIESETGSGKTEAALWRFAHMYEAGLVDGLYFALPTRSAAVQIHERVERFIRNLFPRGVPPVVLAVPGYEPGVDASSVAMQDYEPWWEDRHDDDRPWASKSPKRYLAAQIAVGTVDQAMMCALQVKNAHMRAACLARNLLVVDEVHASDTYMSVVLEALINAHVRAGGYALLMSATSARRRAIAGCITARDLTMISRLAKPKTLPTPPSAYRMAGTTIS</sequence>
<keyword evidence="2" id="KW-0255">Endonuclease</keyword>
<dbReference type="AlphaFoldDB" id="A0AA35U2F1"/>
<dbReference type="InterPro" id="IPR027417">
    <property type="entry name" value="P-loop_NTPase"/>
</dbReference>